<comment type="caution">
    <text evidence="6">Lacks conserved residue(s) required for the propagation of feature annotation.</text>
</comment>
<dbReference type="InterPro" id="IPR000609">
    <property type="entry name" value="7TM_GPCR_serpentine_rcpt_Srg"/>
</dbReference>
<evidence type="ECO:0000256" key="5">
    <source>
        <dbReference type="ARBA" id="ARBA00023136"/>
    </source>
</evidence>
<evidence type="ECO:0000256" key="4">
    <source>
        <dbReference type="ARBA" id="ARBA00022989"/>
    </source>
</evidence>
<accession>A0A2A6BAH5</accession>
<evidence type="ECO:0000256" key="2">
    <source>
        <dbReference type="ARBA" id="ARBA00005692"/>
    </source>
</evidence>
<keyword evidence="3 6" id="KW-0812">Transmembrane</keyword>
<feature type="transmembrane region" description="Helical" evidence="6">
    <location>
        <begin position="45"/>
        <end position="69"/>
    </location>
</feature>
<keyword evidence="4 6" id="KW-1133">Transmembrane helix</keyword>
<keyword evidence="5 6" id="KW-0472">Membrane</keyword>
<comment type="similarity">
    <text evidence="2 6">Belongs to the nematode receptor-like protein srg family.</text>
</comment>
<evidence type="ECO:0000256" key="1">
    <source>
        <dbReference type="ARBA" id="ARBA00004141"/>
    </source>
</evidence>
<dbReference type="PANTHER" id="PTHR31552:SF8">
    <property type="entry name" value="SERPENTINE RECEPTOR CLASS GAMMA"/>
    <property type="match status" value="1"/>
</dbReference>
<proteinExistence type="inferred from homology"/>
<feature type="transmembrane region" description="Helical" evidence="6">
    <location>
        <begin position="225"/>
        <end position="245"/>
    </location>
</feature>
<dbReference type="EnsemblMetazoa" id="PPA25036.1">
    <property type="protein sequence ID" value="PPA25036.1"/>
    <property type="gene ID" value="WBGene00114590"/>
</dbReference>
<reference evidence="8" key="1">
    <citation type="journal article" date="2008" name="Nat. Genet.">
        <title>The Pristionchus pacificus genome provides a unique perspective on nematode lifestyle and parasitism.</title>
        <authorList>
            <person name="Dieterich C."/>
            <person name="Clifton S.W."/>
            <person name="Schuster L.N."/>
            <person name="Chinwalla A."/>
            <person name="Delehaunty K."/>
            <person name="Dinkelacker I."/>
            <person name="Fulton L."/>
            <person name="Fulton R."/>
            <person name="Godfrey J."/>
            <person name="Minx P."/>
            <person name="Mitreva M."/>
            <person name="Roeseler W."/>
            <person name="Tian H."/>
            <person name="Witte H."/>
            <person name="Yang S.P."/>
            <person name="Wilson R.K."/>
            <person name="Sommer R.J."/>
        </authorList>
    </citation>
    <scope>NUCLEOTIDE SEQUENCE [LARGE SCALE GENOMIC DNA]</scope>
    <source>
        <strain evidence="8">PS312</strain>
    </source>
</reference>
<keyword evidence="8" id="KW-1185">Reference proteome</keyword>
<dbReference type="GO" id="GO:0016020">
    <property type="term" value="C:membrane"/>
    <property type="evidence" value="ECO:0007669"/>
    <property type="project" value="UniProtKB-SubCell"/>
</dbReference>
<reference evidence="7" key="2">
    <citation type="submission" date="2022-06" db="UniProtKB">
        <authorList>
            <consortium name="EnsemblMetazoa"/>
        </authorList>
    </citation>
    <scope>IDENTIFICATION</scope>
    <source>
        <strain evidence="7">PS312</strain>
    </source>
</reference>
<dbReference type="AlphaFoldDB" id="A0A2A6BAH5"/>
<accession>A0A8R1YL38</accession>
<dbReference type="Pfam" id="PF02118">
    <property type="entry name" value="Srg"/>
    <property type="match status" value="1"/>
</dbReference>
<evidence type="ECO:0000313" key="8">
    <source>
        <dbReference type="Proteomes" id="UP000005239"/>
    </source>
</evidence>
<dbReference type="OrthoDB" id="5842884at2759"/>
<dbReference type="Proteomes" id="UP000005239">
    <property type="component" value="Unassembled WGS sequence"/>
</dbReference>
<comment type="subcellular location">
    <subcellularLocation>
        <location evidence="1">Membrane</location>
        <topology evidence="1">Multi-pass membrane protein</topology>
    </subcellularLocation>
</comment>
<evidence type="ECO:0000256" key="3">
    <source>
        <dbReference type="ARBA" id="ARBA00022692"/>
    </source>
</evidence>
<evidence type="ECO:0000256" key="6">
    <source>
        <dbReference type="RuleBase" id="RU280813"/>
    </source>
</evidence>
<gene>
    <name evidence="7" type="primary">WBGene00114590</name>
</gene>
<dbReference type="GO" id="GO:0007606">
    <property type="term" value="P:sensory perception of chemical stimulus"/>
    <property type="evidence" value="ECO:0007669"/>
    <property type="project" value="UniProtKB-UniRule"/>
</dbReference>
<evidence type="ECO:0000313" key="7">
    <source>
        <dbReference type="EnsemblMetazoa" id="PPA25036.1"/>
    </source>
</evidence>
<sequence length="262" mass="30226">MTTEYRTIPLVIYAIYVPSIFIIYLSQLIIVIVNKGKSQFRSSYFTLFIIEAFTGLATTVATTICFRLPMFPEFYTFYADFPSNAFTSGLYFSSYYFPACQEYVNIFIALNRLSAVVLYKKYEKVWRFVCVLCLPVIFGLPFISYYHLVDTSAMFRQIANGTAWFIDYDHSVRPWRSNRASSFYLYLVCSITSFVINLMTLVYVFTKVEAELTAMNYRLAWLYDLKALSPGILSLIFSSAIRNELVQTLKRSSRSSSVSGII</sequence>
<feature type="transmembrane region" description="Helical" evidence="6">
    <location>
        <begin position="183"/>
        <end position="205"/>
    </location>
</feature>
<dbReference type="GO" id="GO:0004888">
    <property type="term" value="F:transmembrane signaling receptor activity"/>
    <property type="evidence" value="ECO:0007669"/>
    <property type="project" value="InterPro"/>
</dbReference>
<organism evidence="7 8">
    <name type="scientific">Pristionchus pacificus</name>
    <name type="common">Parasitic nematode worm</name>
    <dbReference type="NCBI Taxonomy" id="54126"/>
    <lineage>
        <taxon>Eukaryota</taxon>
        <taxon>Metazoa</taxon>
        <taxon>Ecdysozoa</taxon>
        <taxon>Nematoda</taxon>
        <taxon>Chromadorea</taxon>
        <taxon>Rhabditida</taxon>
        <taxon>Rhabditina</taxon>
        <taxon>Diplogasteromorpha</taxon>
        <taxon>Diplogasteroidea</taxon>
        <taxon>Neodiplogasteridae</taxon>
        <taxon>Pristionchus</taxon>
    </lineage>
</organism>
<dbReference type="PANTHER" id="PTHR31552">
    <property type="entry name" value="SERPENTINE RECEPTOR CLASS GAMMA"/>
    <property type="match status" value="1"/>
</dbReference>
<name>A0A2A6BAH5_PRIPA</name>
<protein>
    <recommendedName>
        <fullName evidence="6">Serpentine receptor class gamma</fullName>
    </recommendedName>
</protein>
<feature type="transmembrane region" description="Helical" evidence="6">
    <location>
        <begin position="125"/>
        <end position="148"/>
    </location>
</feature>
<feature type="transmembrane region" description="Helical" evidence="6">
    <location>
        <begin position="12"/>
        <end position="33"/>
    </location>
</feature>